<keyword evidence="2" id="KW-1185">Reference proteome</keyword>
<name>G0YQI9_9CAUD</name>
<dbReference type="KEGG" id="vg:14013785"/>
<protein>
    <submittedName>
        <fullName evidence="1">Gp097</fullName>
    </submittedName>
</protein>
<evidence type="ECO:0000313" key="2">
    <source>
        <dbReference type="Proteomes" id="UP000008893"/>
    </source>
</evidence>
<evidence type="ECO:0000313" key="1">
    <source>
        <dbReference type="EMBL" id="AEJ81616.1"/>
    </source>
</evidence>
<reference evidence="1 2" key="1">
    <citation type="journal article" date="2011" name="Appl. Environ. Microbiol.">
        <title>Novel Virulent and Broad-Host-Range Erwinia amylovora Bacteriophages Reveal a High Degree of Mosaicism and a Relationship to Enterobacteriaceae Phages.</title>
        <authorList>
            <person name="Born Y."/>
            <person name="Fieseler L."/>
            <person name="Marazzi J."/>
            <person name="Lurz R."/>
            <person name="Duffy B."/>
            <person name="Loessner M.J."/>
        </authorList>
    </citation>
    <scope>NUCLEOTIDE SEQUENCE [LARGE SCALE GENOMIC DNA]</scope>
</reference>
<dbReference type="OrthoDB" id="6416at10239"/>
<dbReference type="GeneID" id="14013785"/>
<dbReference type="Proteomes" id="UP000008893">
    <property type="component" value="Segment"/>
</dbReference>
<sequence length="232" mass="26739">MKLEELFRNLSFGELSNLSIGNEGAGYISADNIPKLVMYTNQSLVALYTRFILNQKELVLRSYDHITFYYLRPEFAVSSKKPAHRKYIEDSDMEPFTGDLIQVLQVFNEVGKVLPLNDNEQYAAIFTPQYDCIQLTHPVSGNVFSVHYQATHPVLKDDDLQQEIRIPFFLEEALQAHVAYKVFSHMNGQDNSAKAVEHMQRYENICIEVTEKDLVHTSISNTNIKSIKWGWN</sequence>
<organism evidence="1 2">
    <name type="scientific">Erwinia phage vB_EamP-S6</name>
    <dbReference type="NCBI Taxonomy" id="1051675"/>
    <lineage>
        <taxon>Viruses</taxon>
        <taxon>Duplodnaviria</taxon>
        <taxon>Heunggongvirae</taxon>
        <taxon>Uroviricota</taxon>
        <taxon>Caudoviricetes</taxon>
        <taxon>Schitoviridae</taxon>
        <taxon>Waedenswilvirus</taxon>
        <taxon>Waedenswilvirus S6</taxon>
    </lineage>
</organism>
<dbReference type="EMBL" id="HQ728266">
    <property type="protein sequence ID" value="AEJ81616.1"/>
    <property type="molecule type" value="Genomic_DNA"/>
</dbReference>
<accession>G0YQI9</accession>
<proteinExistence type="predicted"/>
<dbReference type="RefSeq" id="YP_007005833.1">
    <property type="nucleotide sequence ID" value="NC_019514.1"/>
</dbReference>